<organism evidence="2 3">
    <name type="scientific">Amphritea opalescens</name>
    <dbReference type="NCBI Taxonomy" id="2490544"/>
    <lineage>
        <taxon>Bacteria</taxon>
        <taxon>Pseudomonadati</taxon>
        <taxon>Pseudomonadota</taxon>
        <taxon>Gammaproteobacteria</taxon>
        <taxon>Oceanospirillales</taxon>
        <taxon>Oceanospirillaceae</taxon>
        <taxon>Amphritea</taxon>
    </lineage>
</organism>
<dbReference type="EMBL" id="RQXW01000002">
    <property type="protein sequence ID" value="RTE67079.1"/>
    <property type="molecule type" value="Genomic_DNA"/>
</dbReference>
<gene>
    <name evidence="2" type="ORF">EH243_02375</name>
</gene>
<accession>A0A430KU92</accession>
<protein>
    <recommendedName>
        <fullName evidence="4">Insulinase family protein</fullName>
    </recommendedName>
</protein>
<keyword evidence="3" id="KW-1185">Reference proteome</keyword>
<feature type="transmembrane region" description="Helical" evidence="1">
    <location>
        <begin position="12"/>
        <end position="31"/>
    </location>
</feature>
<dbReference type="Proteomes" id="UP000283087">
    <property type="component" value="Unassembled WGS sequence"/>
</dbReference>
<dbReference type="SUPFAM" id="SSF63411">
    <property type="entry name" value="LuxS/MPP-like metallohydrolase"/>
    <property type="match status" value="2"/>
</dbReference>
<keyword evidence="1" id="KW-1133">Transmembrane helix</keyword>
<keyword evidence="1" id="KW-0472">Membrane</keyword>
<dbReference type="RefSeq" id="WP_126157046.1">
    <property type="nucleotide sequence ID" value="NZ_RQXW01000002.1"/>
</dbReference>
<dbReference type="Gene3D" id="3.30.830.10">
    <property type="entry name" value="Metalloenzyme, LuxS/M16 peptidase-like"/>
    <property type="match status" value="1"/>
</dbReference>
<keyword evidence="1" id="KW-0812">Transmembrane</keyword>
<evidence type="ECO:0000313" key="3">
    <source>
        <dbReference type="Proteomes" id="UP000283087"/>
    </source>
</evidence>
<reference evidence="2 3" key="1">
    <citation type="submission" date="2018-11" db="EMBL/GenBank/DDBJ databases">
        <title>The draft genome sequence of Amphritea opalescens ANRC-JH13T.</title>
        <authorList>
            <person name="Fang Z."/>
            <person name="Zhang Y."/>
            <person name="Han X."/>
        </authorList>
    </citation>
    <scope>NUCLEOTIDE SEQUENCE [LARGE SCALE GENOMIC DNA]</scope>
    <source>
        <strain evidence="2 3">ANRC-JH13</strain>
    </source>
</reference>
<evidence type="ECO:0000256" key="1">
    <source>
        <dbReference type="SAM" id="Phobius"/>
    </source>
</evidence>
<dbReference type="InterPro" id="IPR011249">
    <property type="entry name" value="Metalloenz_LuxS/M16"/>
</dbReference>
<sequence length="409" mass="46467">MSEAKPPLFNRTYLKIIVWIVAIAIVLLTAGHNRSTYIDIKQQADLPLYFVNEDDSDLQLNFLFRTGAAINSDQQLLQKLLEQHVKQQLIDLTSLPSFSALKATLRVGISPDKIKISLTIPAVSADQTDKIQVLVEQLLQQLRYRPSAELEQRWTRLEAEQYLNLKDPENRLLSEFGNQINGSTTIHPLQRFADVYRHSITPSAMTLTLLGPNTKALAQQLSTVFHASSNTQINPLMAIAPTHQRLPPQGNQTYLLTGLVLPGRQQPHFATERLAVSTLQQLLEQQSEFKARLIWKSLDKQGYLAMIQQGTNINADTDLSPLMKSLLAQLDDRLINETRERLVNNYKTQMEQRSAQLAMLDTIAFYQLPLDYLNNVEAKLNQADDKAVRETIRQFLTGPERYQLILPAY</sequence>
<comment type="caution">
    <text evidence="2">The sequence shown here is derived from an EMBL/GenBank/DDBJ whole genome shotgun (WGS) entry which is preliminary data.</text>
</comment>
<evidence type="ECO:0000313" key="2">
    <source>
        <dbReference type="EMBL" id="RTE67079.1"/>
    </source>
</evidence>
<dbReference type="AlphaFoldDB" id="A0A430KU92"/>
<dbReference type="OrthoDB" id="6085833at2"/>
<dbReference type="GO" id="GO:0046872">
    <property type="term" value="F:metal ion binding"/>
    <property type="evidence" value="ECO:0007669"/>
    <property type="project" value="InterPro"/>
</dbReference>
<name>A0A430KU92_9GAMM</name>
<proteinExistence type="predicted"/>
<evidence type="ECO:0008006" key="4">
    <source>
        <dbReference type="Google" id="ProtNLM"/>
    </source>
</evidence>